<proteinExistence type="predicted"/>
<reference evidence="2" key="2">
    <citation type="submission" date="2020-05" db="UniProtKB">
        <authorList>
            <consortium name="EnsemblMetazoa"/>
        </authorList>
    </citation>
    <scope>IDENTIFICATION</scope>
    <source>
        <strain evidence="2">IAEA</strain>
    </source>
</reference>
<evidence type="ECO:0000256" key="1">
    <source>
        <dbReference type="SAM" id="MobiDB-lite"/>
    </source>
</evidence>
<accession>A0A1B0ATW4</accession>
<keyword evidence="3" id="KW-1185">Reference proteome</keyword>
<protein>
    <submittedName>
        <fullName evidence="2">Uncharacterized protein</fullName>
    </submittedName>
</protein>
<dbReference type="EMBL" id="JXJN01003460">
    <property type="status" value="NOT_ANNOTATED_CDS"/>
    <property type="molecule type" value="Genomic_DNA"/>
</dbReference>
<sequence length="301" mass="35380">MSLSSKLLQNRSGLQSLAQRILRKSDNSTWSAKKIVKINSVDQNIERCPDIRMGIPSKEYNVKERPYIIFWDDKYHPNLLTSKVKQTKEIPNRKDEISQKPKPKWLILSGIKRDKKPSRLDDTHYKSNNNTLTCNQRAEPQEETLADRQVSKDETNSWTSDLSTLGELKITRAEHLKKQEAVKLAGEFNPEILHHNLKKKKLRESRSILSSIRRPKITKYIHRKYKRPSPNSAKTFCPVPCYWEYWRSTIEKPKVQKQFFEDENEDRPVIPKSSSNRVKAFCPIPSYSEYLRNTFIKTHKV</sequence>
<feature type="compositionally biased region" description="Polar residues" evidence="1">
    <location>
        <begin position="126"/>
        <end position="138"/>
    </location>
</feature>
<dbReference type="EnsemblMetazoa" id="GPPI008417-RA">
    <property type="protein sequence ID" value="GPPI008417-PA"/>
    <property type="gene ID" value="GPPI008417"/>
</dbReference>
<feature type="region of interest" description="Disordered" evidence="1">
    <location>
        <begin position="116"/>
        <end position="153"/>
    </location>
</feature>
<dbReference type="Proteomes" id="UP000092460">
    <property type="component" value="Unassembled WGS sequence"/>
</dbReference>
<name>A0A1B0ATW4_9MUSC</name>
<dbReference type="AlphaFoldDB" id="A0A1B0ATW4"/>
<reference evidence="3" key="1">
    <citation type="submission" date="2015-01" db="EMBL/GenBank/DDBJ databases">
        <authorList>
            <person name="Aksoy S."/>
            <person name="Warren W."/>
            <person name="Wilson R.K."/>
        </authorList>
    </citation>
    <scope>NUCLEOTIDE SEQUENCE [LARGE SCALE GENOMIC DNA]</scope>
    <source>
        <strain evidence="3">IAEA</strain>
    </source>
</reference>
<evidence type="ECO:0000313" key="3">
    <source>
        <dbReference type="Proteomes" id="UP000092460"/>
    </source>
</evidence>
<dbReference type="VEuPathDB" id="VectorBase:GPPI008417"/>
<organism evidence="2 3">
    <name type="scientific">Glossina palpalis gambiensis</name>
    <dbReference type="NCBI Taxonomy" id="67801"/>
    <lineage>
        <taxon>Eukaryota</taxon>
        <taxon>Metazoa</taxon>
        <taxon>Ecdysozoa</taxon>
        <taxon>Arthropoda</taxon>
        <taxon>Hexapoda</taxon>
        <taxon>Insecta</taxon>
        <taxon>Pterygota</taxon>
        <taxon>Neoptera</taxon>
        <taxon>Endopterygota</taxon>
        <taxon>Diptera</taxon>
        <taxon>Brachycera</taxon>
        <taxon>Muscomorpha</taxon>
        <taxon>Hippoboscoidea</taxon>
        <taxon>Glossinidae</taxon>
        <taxon>Glossina</taxon>
    </lineage>
</organism>
<evidence type="ECO:0000313" key="2">
    <source>
        <dbReference type="EnsemblMetazoa" id="GPPI008417-PA"/>
    </source>
</evidence>